<organism evidence="1 2">
    <name type="scientific">Camellia lanceoleosa</name>
    <dbReference type="NCBI Taxonomy" id="1840588"/>
    <lineage>
        <taxon>Eukaryota</taxon>
        <taxon>Viridiplantae</taxon>
        <taxon>Streptophyta</taxon>
        <taxon>Embryophyta</taxon>
        <taxon>Tracheophyta</taxon>
        <taxon>Spermatophyta</taxon>
        <taxon>Magnoliopsida</taxon>
        <taxon>eudicotyledons</taxon>
        <taxon>Gunneridae</taxon>
        <taxon>Pentapetalae</taxon>
        <taxon>asterids</taxon>
        <taxon>Ericales</taxon>
        <taxon>Theaceae</taxon>
        <taxon>Camellia</taxon>
    </lineage>
</organism>
<name>A0ACC0J529_9ERIC</name>
<comment type="caution">
    <text evidence="1">The sequence shown here is derived from an EMBL/GenBank/DDBJ whole genome shotgun (WGS) entry which is preliminary data.</text>
</comment>
<protein>
    <submittedName>
        <fullName evidence="1">DNA-(Apurinic or apyrimidinic site) lyase 2</fullName>
    </submittedName>
</protein>
<keyword evidence="2" id="KW-1185">Reference proteome</keyword>
<gene>
    <name evidence="1" type="ORF">LOK49_LG01G02846</name>
</gene>
<accession>A0ACC0J529</accession>
<dbReference type="Proteomes" id="UP001060215">
    <property type="component" value="Chromosome 1"/>
</dbReference>
<evidence type="ECO:0000313" key="1">
    <source>
        <dbReference type="EMBL" id="KAI8032689.1"/>
    </source>
</evidence>
<evidence type="ECO:0000313" key="2">
    <source>
        <dbReference type="Proteomes" id="UP001060215"/>
    </source>
</evidence>
<proteinExistence type="predicted"/>
<dbReference type="EMBL" id="CM045758">
    <property type="protein sequence ID" value="KAI8032689.1"/>
    <property type="molecule type" value="Genomic_DNA"/>
</dbReference>
<sequence length="471" mass="52464">MAILCFSISMGLEQKVMIQRGSSLSSPFLRSYRWEFLLHQGRRIFVVGDLNIAPAAIDSCNPRPDFDKNKFRRWFKSILVENGNFFDVFRAKHPERREAYTHWSQTTGAEEFNYGARIDHILSAGSCLHDDDGQKGHNFLNCHVKDCDIMMQFKRWRPGSSPRWKGGRNIKLEGSDHVPVYMSLVEIPDIPQHSTPSLSARYAPEVRGFQQTIVSVLMKRQVLEQVKTDEVSNSFSLENITVGSCIESVKRSSYDCSVPGSPLQGSFHSSSLEPKAIIQRTDDLPGGSSNETAHAKMTAFGSGLVNSIPGTEIRKKARQSQWSQLSLKSFFQKSSTSGVGNDNNSPDVSKSDQSLNETFIGDQESNSPEQSQLNDCATTQDQGNPNACCSAEVEKSNVALLEWQRIRQLMQSSVPLCKGHHEPCVSRVVKKAGPSLGRRFYVCARAEGPASNPESNCGYFKWAASKPKGQR</sequence>
<reference evidence="1 2" key="1">
    <citation type="journal article" date="2022" name="Plant J.">
        <title>Chromosome-level genome of Camellia lanceoleosa provides a valuable resource for understanding genome evolution and self-incompatibility.</title>
        <authorList>
            <person name="Gong W."/>
            <person name="Xiao S."/>
            <person name="Wang L."/>
            <person name="Liao Z."/>
            <person name="Chang Y."/>
            <person name="Mo W."/>
            <person name="Hu G."/>
            <person name="Li W."/>
            <person name="Zhao G."/>
            <person name="Zhu H."/>
            <person name="Hu X."/>
            <person name="Ji K."/>
            <person name="Xiang X."/>
            <person name="Song Q."/>
            <person name="Yuan D."/>
            <person name="Jin S."/>
            <person name="Zhang L."/>
        </authorList>
    </citation>
    <scope>NUCLEOTIDE SEQUENCE [LARGE SCALE GENOMIC DNA]</scope>
    <source>
        <strain evidence="1">SQ_2022a</strain>
    </source>
</reference>
<keyword evidence="1" id="KW-0456">Lyase</keyword>